<reference evidence="3" key="2">
    <citation type="submission" date="2013-04" db="EMBL/GenBank/DDBJ databases">
        <title>Genomic mechanisms accounting for the adaptation to parasitism in nematode-trapping fungi.</title>
        <authorList>
            <person name="Ahren D.G."/>
        </authorList>
    </citation>
    <scope>NUCLEOTIDE SEQUENCE [LARGE SCALE GENOMIC DNA]</scope>
    <source>
        <strain evidence="3">CBS 200.50</strain>
    </source>
</reference>
<feature type="compositionally biased region" description="Low complexity" evidence="1">
    <location>
        <begin position="164"/>
        <end position="173"/>
    </location>
</feature>
<sequence length="455" mass="51300">MGFEGSHSKSKPLEYIEWALKDHIIPTKHLRRNRSEPNLDCTYQEDDTLPPFGLHRSQSLPFSDILLFQELDPEEESPEPVAGVRCEGALECEEEAKTILYSKYTSDARTQELVAADETVASQHCPINGIYDDSHTESEAGQFVSQPEGFSPRKNKKKRRSSKRSTNNTTGSKGHLESAAFSPAKAQIVTLHAPSPVQISNHEVSHLHDDRQFARAVSEAVTGFQPEFTSFDHPLPRINQMKGYQVMVAPVSKGPLKKRLTAASKNLLNYEKGGALASDYCTYRIETVGIRAFQTMYTAIGSLEDRVIIINSTNIENDSILHKVSAPEIAFDAWLWVPPLVKQDATTEDIKQLRLILEQGEELQAEAPILEFLTNKLFDAGEFKPRQPVRLSYMSESQLREECFYLLSSSPGIERIKKMLRNHSKMLGASWPSEIHILKTDGQWARLTVLERKHL</sequence>
<dbReference type="Proteomes" id="UP000015100">
    <property type="component" value="Unassembled WGS sequence"/>
</dbReference>
<evidence type="ECO:0000256" key="1">
    <source>
        <dbReference type="SAM" id="MobiDB-lite"/>
    </source>
</evidence>
<dbReference type="EMBL" id="AQGS01001233">
    <property type="protein sequence ID" value="EPS35073.1"/>
    <property type="molecule type" value="Genomic_DNA"/>
</dbReference>
<accession>S8B7T9</accession>
<proteinExistence type="predicted"/>
<feature type="region of interest" description="Disordered" evidence="1">
    <location>
        <begin position="127"/>
        <end position="179"/>
    </location>
</feature>
<dbReference type="AlphaFoldDB" id="S8B7T9"/>
<feature type="compositionally biased region" description="Basic residues" evidence="1">
    <location>
        <begin position="153"/>
        <end position="163"/>
    </location>
</feature>
<comment type="caution">
    <text evidence="2">The sequence shown here is derived from an EMBL/GenBank/DDBJ whole genome shotgun (WGS) entry which is preliminary data.</text>
</comment>
<organism evidence="2 3">
    <name type="scientific">Dactylellina haptotyla (strain CBS 200.50)</name>
    <name type="common">Nematode-trapping fungus</name>
    <name type="synonym">Monacrosporium haptotylum</name>
    <dbReference type="NCBI Taxonomy" id="1284197"/>
    <lineage>
        <taxon>Eukaryota</taxon>
        <taxon>Fungi</taxon>
        <taxon>Dikarya</taxon>
        <taxon>Ascomycota</taxon>
        <taxon>Pezizomycotina</taxon>
        <taxon>Orbiliomycetes</taxon>
        <taxon>Orbiliales</taxon>
        <taxon>Orbiliaceae</taxon>
        <taxon>Dactylellina</taxon>
    </lineage>
</organism>
<dbReference type="HOGENOM" id="CLU_601314_0_0_1"/>
<evidence type="ECO:0000313" key="2">
    <source>
        <dbReference type="EMBL" id="EPS35073.1"/>
    </source>
</evidence>
<gene>
    <name evidence="2" type="ORF">H072_11485</name>
</gene>
<name>S8B7T9_DACHA</name>
<evidence type="ECO:0000313" key="3">
    <source>
        <dbReference type="Proteomes" id="UP000015100"/>
    </source>
</evidence>
<protein>
    <submittedName>
        <fullName evidence="2">Uncharacterized protein</fullName>
    </submittedName>
</protein>
<keyword evidence="3" id="KW-1185">Reference proteome</keyword>
<reference evidence="2 3" key="1">
    <citation type="journal article" date="2013" name="PLoS Genet.">
        <title>Genomic mechanisms accounting for the adaptation to parasitism in nematode-trapping fungi.</title>
        <authorList>
            <person name="Meerupati T."/>
            <person name="Andersson K.M."/>
            <person name="Friman E."/>
            <person name="Kumar D."/>
            <person name="Tunlid A."/>
            <person name="Ahren D."/>
        </authorList>
    </citation>
    <scope>NUCLEOTIDE SEQUENCE [LARGE SCALE GENOMIC DNA]</scope>
    <source>
        <strain evidence="2 3">CBS 200.50</strain>
    </source>
</reference>